<sequence length="91" mass="10358">MDRWIDRWMDGWMAVDEQAAHCHSHTTTAPPPSSLFVFFSKKLSILSPTRIHFAPFPWSQSVTFQSDCLLTQHVFLCPCVFAPKMAAWSSG</sequence>
<proteinExistence type="predicted"/>
<keyword evidence="2" id="KW-1185">Reference proteome</keyword>
<dbReference type="EnsemblMetazoa" id="CJA28385.1">
    <property type="protein sequence ID" value="CJA28385.1"/>
    <property type="gene ID" value="WBGene00183959"/>
</dbReference>
<accession>A0A8R1E706</accession>
<evidence type="ECO:0000313" key="1">
    <source>
        <dbReference type="EnsemblMetazoa" id="CJA28385.1"/>
    </source>
</evidence>
<dbReference type="AlphaFoldDB" id="A0A8R1E706"/>
<dbReference type="Proteomes" id="UP000005237">
    <property type="component" value="Unassembled WGS sequence"/>
</dbReference>
<name>A0A8R1E706_CAEJA</name>
<reference evidence="2" key="1">
    <citation type="submission" date="2010-08" db="EMBL/GenBank/DDBJ databases">
        <authorList>
            <consortium name="Caenorhabditis japonica Sequencing Consortium"/>
            <person name="Wilson R.K."/>
        </authorList>
    </citation>
    <scope>NUCLEOTIDE SEQUENCE [LARGE SCALE GENOMIC DNA]</scope>
    <source>
        <strain evidence="2">DF5081</strain>
    </source>
</reference>
<organism evidence="1 2">
    <name type="scientific">Caenorhabditis japonica</name>
    <dbReference type="NCBI Taxonomy" id="281687"/>
    <lineage>
        <taxon>Eukaryota</taxon>
        <taxon>Metazoa</taxon>
        <taxon>Ecdysozoa</taxon>
        <taxon>Nematoda</taxon>
        <taxon>Chromadorea</taxon>
        <taxon>Rhabditida</taxon>
        <taxon>Rhabditina</taxon>
        <taxon>Rhabditomorpha</taxon>
        <taxon>Rhabditoidea</taxon>
        <taxon>Rhabditidae</taxon>
        <taxon>Peloderinae</taxon>
        <taxon>Caenorhabditis</taxon>
    </lineage>
</organism>
<protein>
    <submittedName>
        <fullName evidence="1">Uncharacterized protein</fullName>
    </submittedName>
</protein>
<reference evidence="1" key="2">
    <citation type="submission" date="2022-06" db="UniProtKB">
        <authorList>
            <consortium name="EnsemblMetazoa"/>
        </authorList>
    </citation>
    <scope>IDENTIFICATION</scope>
    <source>
        <strain evidence="1">DF5081</strain>
    </source>
</reference>
<evidence type="ECO:0000313" key="2">
    <source>
        <dbReference type="Proteomes" id="UP000005237"/>
    </source>
</evidence>